<dbReference type="PANTHER" id="PTHR37324">
    <property type="entry name" value="PTS SYSTEM GALACTITOL-SPECIFIC EIIC COMPONENT"/>
    <property type="match status" value="1"/>
</dbReference>
<feature type="transmembrane region" description="Helical" evidence="9">
    <location>
        <begin position="370"/>
        <end position="389"/>
    </location>
</feature>
<dbReference type="InterPro" id="IPR004703">
    <property type="entry name" value="PTS_sugar-sp_permease"/>
</dbReference>
<evidence type="ECO:0000256" key="6">
    <source>
        <dbReference type="ARBA" id="ARBA00022692"/>
    </source>
</evidence>
<dbReference type="InterPro" id="IPR013014">
    <property type="entry name" value="PTS_EIIC_2"/>
</dbReference>
<accession>A0A940SWS1</accession>
<keyword evidence="8 9" id="KW-0472">Membrane</keyword>
<dbReference type="GO" id="GO:0009401">
    <property type="term" value="P:phosphoenolpyruvate-dependent sugar phosphotransferase system"/>
    <property type="evidence" value="ECO:0007669"/>
    <property type="project" value="UniProtKB-KW"/>
</dbReference>
<dbReference type="Pfam" id="PF03611">
    <property type="entry name" value="EIIC-GAT"/>
    <property type="match status" value="1"/>
</dbReference>
<evidence type="ECO:0000256" key="1">
    <source>
        <dbReference type="ARBA" id="ARBA00004651"/>
    </source>
</evidence>
<evidence type="ECO:0000256" key="7">
    <source>
        <dbReference type="ARBA" id="ARBA00022989"/>
    </source>
</evidence>
<keyword evidence="4" id="KW-0762">Sugar transport</keyword>
<feature type="transmembrane region" description="Helical" evidence="9">
    <location>
        <begin position="132"/>
        <end position="160"/>
    </location>
</feature>
<dbReference type="AlphaFoldDB" id="A0A940SWS1"/>
<feature type="transmembrane region" description="Helical" evidence="9">
    <location>
        <begin position="253"/>
        <end position="275"/>
    </location>
</feature>
<comment type="subcellular location">
    <subcellularLocation>
        <location evidence="1">Cell membrane</location>
        <topology evidence="1">Multi-pass membrane protein</topology>
    </subcellularLocation>
</comment>
<reference evidence="11" key="1">
    <citation type="submission" date="2020-12" db="EMBL/GenBank/DDBJ databases">
        <title>Vagococcus allomyrinae sp. nov. and Enterococcus lavae sp. nov., isolated from the larvae of Allomyrina dichotoma.</title>
        <authorList>
            <person name="Lee S.D."/>
        </authorList>
    </citation>
    <scope>NUCLEOTIDE SEQUENCE</scope>
    <source>
        <strain evidence="11">BWB3-3</strain>
    </source>
</reference>
<evidence type="ECO:0000313" key="12">
    <source>
        <dbReference type="Proteomes" id="UP000674938"/>
    </source>
</evidence>
<evidence type="ECO:0000313" key="11">
    <source>
        <dbReference type="EMBL" id="MBP1043575.1"/>
    </source>
</evidence>
<evidence type="ECO:0000256" key="2">
    <source>
        <dbReference type="ARBA" id="ARBA00022448"/>
    </source>
</evidence>
<dbReference type="RefSeq" id="WP_209531428.1">
    <property type="nucleotide sequence ID" value="NZ_JAEEGA010000017.1"/>
</dbReference>
<feature type="transmembrane region" description="Helical" evidence="9">
    <location>
        <begin position="41"/>
        <end position="65"/>
    </location>
</feature>
<dbReference type="PIRSF" id="PIRSF006304">
    <property type="entry name" value="GatC"/>
    <property type="match status" value="1"/>
</dbReference>
<evidence type="ECO:0000259" key="10">
    <source>
        <dbReference type="PROSITE" id="PS51104"/>
    </source>
</evidence>
<feature type="domain" description="PTS EIIC type-2" evidence="10">
    <location>
        <begin position="6"/>
        <end position="451"/>
    </location>
</feature>
<dbReference type="GO" id="GO:0005886">
    <property type="term" value="C:plasma membrane"/>
    <property type="evidence" value="ECO:0007669"/>
    <property type="project" value="UniProtKB-SubCell"/>
</dbReference>
<name>A0A940SWS1_9ENTE</name>
<feature type="transmembrane region" description="Helical" evidence="9">
    <location>
        <begin position="218"/>
        <end position="241"/>
    </location>
</feature>
<feature type="transmembrane region" description="Helical" evidence="9">
    <location>
        <begin position="12"/>
        <end position="29"/>
    </location>
</feature>
<evidence type="ECO:0000256" key="3">
    <source>
        <dbReference type="ARBA" id="ARBA00022475"/>
    </source>
</evidence>
<protein>
    <submittedName>
        <fullName evidence="11">PTS galactitol transporter subunit IIC</fullName>
    </submittedName>
</protein>
<keyword evidence="6 9" id="KW-0812">Transmembrane</keyword>
<keyword evidence="7 9" id="KW-1133">Transmembrane helix</keyword>
<evidence type="ECO:0000256" key="9">
    <source>
        <dbReference type="SAM" id="Phobius"/>
    </source>
</evidence>
<evidence type="ECO:0000256" key="5">
    <source>
        <dbReference type="ARBA" id="ARBA00022683"/>
    </source>
</evidence>
<proteinExistence type="predicted"/>
<keyword evidence="12" id="KW-1185">Reference proteome</keyword>
<dbReference type="GO" id="GO:0015577">
    <property type="term" value="F:galactitol transmembrane transporter activity"/>
    <property type="evidence" value="ECO:0007669"/>
    <property type="project" value="InterPro"/>
</dbReference>
<sequence>MLEVINNIQATFGAAIVVPIMIFIVALIMKVKVNKAMMSAFYAGIGLTGFGWVIGSFLPTATSVISKLVDSTGINLPIFDNGWQAGSVAAFGSTVGLAFFVIALILQVVLFTFKITKIFAPANLWNNFGFMIWGSVAYVATGSWWLSIALMTFMLLYSLVISEMLADSWSAYYGVPNATINSLHNTEMFIPAIILDPIWNLLGVNKVKMTPEAFKKKLGVFGEPATLGALLGFIIGFLANIKELNQLSAWGSILNFSISLAAVMTIFPLITGVFAKAFVPLAEAMKIEESDELDETESRFSPKRWFIGVDDGVGFGEPATIIAGTILIPIMVIIAFILPGNRTMPVVDLIALPFMIQPFIALSRGNMLKAILNGMVWFSLGLYIASPIAEWYTQAVAQYGPALPTGVVLITSFNLIARPLNGLIFLAFVSQNPLFIGAVVIIYLASLVLLRTKRASIWKYLIAMADKNTGYVNESHDKIFLNSESEE</sequence>
<dbReference type="InterPro" id="IPR013853">
    <property type="entry name" value="EIIC-GAT"/>
</dbReference>
<dbReference type="PROSITE" id="PS51104">
    <property type="entry name" value="PTS_EIIC_TYPE_2"/>
    <property type="match status" value="1"/>
</dbReference>
<evidence type="ECO:0000256" key="4">
    <source>
        <dbReference type="ARBA" id="ARBA00022597"/>
    </source>
</evidence>
<organism evidence="11 12">
    <name type="scientific">Vagococcus allomyrinae</name>
    <dbReference type="NCBI Taxonomy" id="2794353"/>
    <lineage>
        <taxon>Bacteria</taxon>
        <taxon>Bacillati</taxon>
        <taxon>Bacillota</taxon>
        <taxon>Bacilli</taxon>
        <taxon>Lactobacillales</taxon>
        <taxon>Enterococcaceae</taxon>
        <taxon>Vagococcus</taxon>
    </lineage>
</organism>
<gene>
    <name evidence="11" type="ORF">I6N95_21345</name>
</gene>
<dbReference type="EMBL" id="JAEEGA010000017">
    <property type="protein sequence ID" value="MBP1043575.1"/>
    <property type="molecule type" value="Genomic_DNA"/>
</dbReference>
<feature type="transmembrane region" description="Helical" evidence="9">
    <location>
        <begin position="85"/>
        <end position="111"/>
    </location>
</feature>
<keyword evidence="2" id="KW-0813">Transport</keyword>
<evidence type="ECO:0000256" key="8">
    <source>
        <dbReference type="ARBA" id="ARBA00023136"/>
    </source>
</evidence>
<keyword evidence="5" id="KW-0598">Phosphotransferase system</keyword>
<dbReference type="PANTHER" id="PTHR37324:SF2">
    <property type="entry name" value="PTS SYSTEM GALACTITOL-SPECIFIC EIIC COMPONENT"/>
    <property type="match status" value="1"/>
</dbReference>
<comment type="caution">
    <text evidence="11">The sequence shown here is derived from an EMBL/GenBank/DDBJ whole genome shotgun (WGS) entry which is preliminary data.</text>
</comment>
<feature type="transmembrane region" description="Helical" evidence="9">
    <location>
        <begin position="319"/>
        <end position="339"/>
    </location>
</feature>
<keyword evidence="3" id="KW-1003">Cell membrane</keyword>
<dbReference type="Proteomes" id="UP000674938">
    <property type="component" value="Unassembled WGS sequence"/>
</dbReference>
<feature type="transmembrane region" description="Helical" evidence="9">
    <location>
        <begin position="423"/>
        <end position="450"/>
    </location>
</feature>